<dbReference type="PANTHER" id="PTHR43047">
    <property type="entry name" value="TWO-COMPONENT HISTIDINE PROTEIN KINASE"/>
    <property type="match status" value="1"/>
</dbReference>
<dbReference type="OrthoDB" id="21225at2759"/>
<dbReference type="InterPro" id="IPR003594">
    <property type="entry name" value="HATPase_dom"/>
</dbReference>
<dbReference type="PROSITE" id="PS50110">
    <property type="entry name" value="RESPONSE_REGULATORY"/>
    <property type="match status" value="1"/>
</dbReference>
<feature type="modified residue" description="4-aspartylphosphate" evidence="5">
    <location>
        <position position="596"/>
    </location>
</feature>
<keyword evidence="4 8" id="KW-0418">Kinase</keyword>
<feature type="domain" description="Histidine kinase" evidence="6">
    <location>
        <begin position="223"/>
        <end position="428"/>
    </location>
</feature>
<dbReference type="EC" id="2.7.13.3" evidence="2"/>
<dbReference type="InterPro" id="IPR003018">
    <property type="entry name" value="GAF"/>
</dbReference>
<dbReference type="InterPro" id="IPR001789">
    <property type="entry name" value="Sig_transdc_resp-reg_receiver"/>
</dbReference>
<accession>A0A6V8R821</accession>
<evidence type="ECO:0000256" key="5">
    <source>
        <dbReference type="PROSITE-ProRule" id="PRU00169"/>
    </source>
</evidence>
<evidence type="ECO:0000259" key="7">
    <source>
        <dbReference type="PROSITE" id="PS50110"/>
    </source>
</evidence>
<protein>
    <recommendedName>
        <fullName evidence="2">histidine kinase</fullName>
        <ecNumber evidence="2">2.7.13.3</ecNumber>
    </recommendedName>
</protein>
<evidence type="ECO:0000256" key="2">
    <source>
        <dbReference type="ARBA" id="ARBA00012438"/>
    </source>
</evidence>
<dbReference type="GO" id="GO:0005886">
    <property type="term" value="C:plasma membrane"/>
    <property type="evidence" value="ECO:0007669"/>
    <property type="project" value="TreeGrafter"/>
</dbReference>
<dbReference type="Gene3D" id="3.30.565.10">
    <property type="entry name" value="Histidine kinase-like ATPase, C-terminal domain"/>
    <property type="match status" value="1"/>
</dbReference>
<comment type="catalytic activity">
    <reaction evidence="1">
        <text>ATP + protein L-histidine = ADP + protein N-phospho-L-histidine.</text>
        <dbReference type="EC" id="2.7.13.3"/>
    </reaction>
</comment>
<dbReference type="CDD" id="cd17546">
    <property type="entry name" value="REC_hyHK_CKI1_RcsC-like"/>
    <property type="match status" value="1"/>
</dbReference>
<dbReference type="GO" id="GO:0009927">
    <property type="term" value="F:histidine phosphotransfer kinase activity"/>
    <property type="evidence" value="ECO:0007669"/>
    <property type="project" value="TreeGrafter"/>
</dbReference>
<dbReference type="InterPro" id="IPR029016">
    <property type="entry name" value="GAF-like_dom_sf"/>
</dbReference>
<organism evidence="8 9">
    <name type="scientific">Trichoderma asperellum</name>
    <name type="common">Filamentous fungus</name>
    <dbReference type="NCBI Taxonomy" id="101201"/>
    <lineage>
        <taxon>Eukaryota</taxon>
        <taxon>Fungi</taxon>
        <taxon>Dikarya</taxon>
        <taxon>Ascomycota</taxon>
        <taxon>Pezizomycotina</taxon>
        <taxon>Sordariomycetes</taxon>
        <taxon>Hypocreomycetidae</taxon>
        <taxon>Hypocreales</taxon>
        <taxon>Hypocreaceae</taxon>
        <taxon>Trichoderma</taxon>
    </lineage>
</organism>
<dbReference type="Pfam" id="PF01590">
    <property type="entry name" value="GAF"/>
    <property type="match status" value="1"/>
</dbReference>
<gene>
    <name evidence="8" type="ORF">TASIC1_0011013000</name>
</gene>
<dbReference type="SMART" id="SM00387">
    <property type="entry name" value="HATPase_c"/>
    <property type="match status" value="1"/>
</dbReference>
<dbReference type="InterPro" id="IPR004358">
    <property type="entry name" value="Sig_transdc_His_kin-like_C"/>
</dbReference>
<dbReference type="PANTHER" id="PTHR43047:SF72">
    <property type="entry name" value="OSMOSENSING HISTIDINE PROTEIN KINASE SLN1"/>
    <property type="match status" value="1"/>
</dbReference>
<comment type="caution">
    <text evidence="8">The sequence shown here is derived from an EMBL/GenBank/DDBJ whole genome shotgun (WGS) entry which is preliminary data.</text>
</comment>
<dbReference type="PROSITE" id="PS50109">
    <property type="entry name" value="HIS_KIN"/>
    <property type="match status" value="1"/>
</dbReference>
<keyword evidence="5" id="KW-0597">Phosphoprotein</keyword>
<dbReference type="PRINTS" id="PR00344">
    <property type="entry name" value="BCTRLSENSOR"/>
</dbReference>
<evidence type="ECO:0000256" key="4">
    <source>
        <dbReference type="ARBA" id="ARBA00022777"/>
    </source>
</evidence>
<reference evidence="8 9" key="1">
    <citation type="submission" date="2020-07" db="EMBL/GenBank/DDBJ databases">
        <title>Trichoderma asperellum IC-1 whole genome shotgun sequence.</title>
        <authorList>
            <person name="Kanamasa S."/>
            <person name="Takahashi H."/>
        </authorList>
    </citation>
    <scope>NUCLEOTIDE SEQUENCE [LARGE SCALE GENOMIC DNA]</scope>
    <source>
        <strain evidence="8 9">IC-1</strain>
    </source>
</reference>
<proteinExistence type="predicted"/>
<dbReference type="EMBL" id="BLZH01000011">
    <property type="protein sequence ID" value="GFP58763.1"/>
    <property type="molecule type" value="Genomic_DNA"/>
</dbReference>
<dbReference type="Pfam" id="PF02518">
    <property type="entry name" value="HATPase_c"/>
    <property type="match status" value="1"/>
</dbReference>
<keyword evidence="3" id="KW-0808">Transferase</keyword>
<sequence>MPTATASSGGRPKPFFPKTDAVILSSKHEPQPALPQSVWPIYDPENADKPIEPWNPEVEKNYYPSQDDEYAPSTAPNAPLGNAGQYLRSFLTENERLRTSMLWYYTRDILNEPEFLSGLQQKANLAQESSGWDFVVIGIQDLNYYIRLATVGLPLAMHPRGESLCAHTIAQPHDIFHLPNMMEDWRFRDCPYAKAAGIRAYAGAPIRLQMEAGERVNIGSLTVISKTVQEPLTKLQQQTLARLADWVAADIVQSARAKRQRERRRISELLSAAQSEADNTGWADIAMKDRQYALHTVYELETELSNEMRKVISDDTRYRASVFFNHDSQLDFVSFKTDLGLLRDSLLQLIINAIQNTSEGIITVTITVQPDHQQLVVDIEDTGRGIHPDDQKRIFEPYEKVGMHSTGAGLGLTLASNFATLLHGSVNLVWNIFYVTAPFLTSTMISALKDADNYLSEAKASREYMSQLALLTPPETHKGQSTDKEDRISSFFDRQITNPPAGNDGLLTPPFDPNTETSAKAGSVASIPSSITISKPMALLVDDNNINLRILQMYCTKRGLPYCSATDGLQAVEAFAKQQSLAANGEGTWIQLIFMDLQMPVCDGFKATQQIRQLEKENKWGESILFIVTGQDSQSDRTTAEEVGADEFLVKPAPVKVLDRNVVRHFPAFKVG</sequence>
<dbReference type="Pfam" id="PF00072">
    <property type="entry name" value="Response_reg"/>
    <property type="match status" value="1"/>
</dbReference>
<evidence type="ECO:0000313" key="9">
    <source>
        <dbReference type="Proteomes" id="UP000517252"/>
    </source>
</evidence>
<dbReference type="SUPFAM" id="SSF55781">
    <property type="entry name" value="GAF domain-like"/>
    <property type="match status" value="1"/>
</dbReference>
<evidence type="ECO:0000259" key="6">
    <source>
        <dbReference type="PROSITE" id="PS50109"/>
    </source>
</evidence>
<dbReference type="InterPro" id="IPR036890">
    <property type="entry name" value="HATPase_C_sf"/>
</dbReference>
<dbReference type="SUPFAM" id="SSF55874">
    <property type="entry name" value="ATPase domain of HSP90 chaperone/DNA topoisomerase II/histidine kinase"/>
    <property type="match status" value="1"/>
</dbReference>
<dbReference type="InterPro" id="IPR011006">
    <property type="entry name" value="CheY-like_superfamily"/>
</dbReference>
<dbReference type="Gene3D" id="3.40.50.2300">
    <property type="match status" value="1"/>
</dbReference>
<name>A0A6V8R821_TRIAP</name>
<dbReference type="GO" id="GO:0000155">
    <property type="term" value="F:phosphorelay sensor kinase activity"/>
    <property type="evidence" value="ECO:0007669"/>
    <property type="project" value="TreeGrafter"/>
</dbReference>
<dbReference type="InterPro" id="IPR005467">
    <property type="entry name" value="His_kinase_dom"/>
</dbReference>
<dbReference type="Proteomes" id="UP000517252">
    <property type="component" value="Unassembled WGS sequence"/>
</dbReference>
<dbReference type="SMART" id="SM00448">
    <property type="entry name" value="REC"/>
    <property type="match status" value="1"/>
</dbReference>
<evidence type="ECO:0000313" key="8">
    <source>
        <dbReference type="EMBL" id="GFP58763.1"/>
    </source>
</evidence>
<dbReference type="Gene3D" id="3.30.450.40">
    <property type="match status" value="1"/>
</dbReference>
<dbReference type="AlphaFoldDB" id="A0A6V8R821"/>
<evidence type="ECO:0000256" key="3">
    <source>
        <dbReference type="ARBA" id="ARBA00022679"/>
    </source>
</evidence>
<dbReference type="SUPFAM" id="SSF52172">
    <property type="entry name" value="CheY-like"/>
    <property type="match status" value="1"/>
</dbReference>
<feature type="domain" description="Response regulatory" evidence="7">
    <location>
        <begin position="537"/>
        <end position="666"/>
    </location>
</feature>
<evidence type="ECO:0000256" key="1">
    <source>
        <dbReference type="ARBA" id="ARBA00000085"/>
    </source>
</evidence>